<dbReference type="PROSITE" id="PS00108">
    <property type="entry name" value="PROTEIN_KINASE_ST"/>
    <property type="match status" value="1"/>
</dbReference>
<dbReference type="SMART" id="SM00220">
    <property type="entry name" value="S_TKc"/>
    <property type="match status" value="1"/>
</dbReference>
<protein>
    <recommendedName>
        <fullName evidence="5">Protein kinase domain-containing protein</fullName>
    </recommendedName>
</protein>
<dbReference type="SUPFAM" id="SSF56112">
    <property type="entry name" value="Protein kinase-like (PK-like)"/>
    <property type="match status" value="1"/>
</dbReference>
<gene>
    <name evidence="6" type="ORF">EWM64_g1979</name>
</gene>
<evidence type="ECO:0000313" key="7">
    <source>
        <dbReference type="Proteomes" id="UP000298061"/>
    </source>
</evidence>
<dbReference type="InterPro" id="IPR008271">
    <property type="entry name" value="Ser/Thr_kinase_AS"/>
</dbReference>
<dbReference type="PANTHER" id="PTHR24346:SF84">
    <property type="entry name" value="TESTIS SPECIFIC SERINE KINASE 5"/>
    <property type="match status" value="1"/>
</dbReference>
<proteinExistence type="predicted"/>
<evidence type="ECO:0000256" key="1">
    <source>
        <dbReference type="ARBA" id="ARBA00022741"/>
    </source>
</evidence>
<feature type="region of interest" description="Disordered" evidence="4">
    <location>
        <begin position="69"/>
        <end position="203"/>
    </location>
</feature>
<feature type="region of interest" description="Disordered" evidence="4">
    <location>
        <begin position="33"/>
        <end position="52"/>
    </location>
</feature>
<dbReference type="Proteomes" id="UP000298061">
    <property type="component" value="Unassembled WGS sequence"/>
</dbReference>
<sequence length="677" mass="72698">MGLTALGSSSTSCEPLPAPSPISTSHSKTAAFFASPFAEPPQPSPPSSSKSKTAMFFSTSFSTFPTPLPASSSTFSAASHSHIPSADSTASVPSPPPLVRSRTAEIFASPSSKPTPAPSPLSATQPLPHSTVTADPPASSKSLTASFFSSGSLAKPAPPPSLRSVPSTPSFTTSSTVPSPTDSVSQSSHDPQDRKRLPPLARLFPSRYNSIARSDEPEYDFTPASPSPHRREFVELHDEGVAARHATLMDIVPSSATNIAAAGTNDRKNVADKRVTGPSDVFKPGDVVRPRDADKACGHAYELINIVGLGAFSRVWKARDVSKGVDGAKPGQLCAVKMLARGSVSSIGRAAERDRTRASFLREVEILTRLSQPISHPSIPTLHASFTLQTHHVVVLPLISGGELLSVINSDEQYARLNESVLQRMWQELAGAVEWMHARGVVHRDIKLENILLTTNPFTSSEPVLPPSSEPLVKLTDFGLARVIDPADPWLVTRCGSESYAAPELILAGTASSSSDFADEDVDEDAAQVWEAYLSRAPSDATAAHAHRLSRAATDTPKADPATVTPRKEGAYDGRETDAWALGIVLFALVTRRLPFEPPETSGRRERRAWLTRIAKGEWAWPDDAELEDADARRRLSKRRAGTTSSILRASSPRTVERLLVRDPRKRAKVEEVAGQW</sequence>
<organism evidence="6 7">
    <name type="scientific">Hericium alpestre</name>
    <dbReference type="NCBI Taxonomy" id="135208"/>
    <lineage>
        <taxon>Eukaryota</taxon>
        <taxon>Fungi</taxon>
        <taxon>Dikarya</taxon>
        <taxon>Basidiomycota</taxon>
        <taxon>Agaricomycotina</taxon>
        <taxon>Agaricomycetes</taxon>
        <taxon>Russulales</taxon>
        <taxon>Hericiaceae</taxon>
        <taxon>Hericium</taxon>
    </lineage>
</organism>
<feature type="region of interest" description="Disordered" evidence="4">
    <location>
        <begin position="1"/>
        <end position="25"/>
    </location>
</feature>
<dbReference type="GO" id="GO:0035556">
    <property type="term" value="P:intracellular signal transduction"/>
    <property type="evidence" value="ECO:0007669"/>
    <property type="project" value="TreeGrafter"/>
</dbReference>
<feature type="region of interest" description="Disordered" evidence="4">
    <location>
        <begin position="544"/>
        <end position="570"/>
    </location>
</feature>
<evidence type="ECO:0000259" key="5">
    <source>
        <dbReference type="PROSITE" id="PS50011"/>
    </source>
</evidence>
<dbReference type="OrthoDB" id="289250at2759"/>
<dbReference type="InterPro" id="IPR011009">
    <property type="entry name" value="Kinase-like_dom_sf"/>
</dbReference>
<feature type="compositionally biased region" description="Polar residues" evidence="4">
    <location>
        <begin position="1"/>
        <end position="13"/>
    </location>
</feature>
<feature type="domain" description="Protein kinase" evidence="5">
    <location>
        <begin position="301"/>
        <end position="677"/>
    </location>
</feature>
<evidence type="ECO:0000256" key="4">
    <source>
        <dbReference type="SAM" id="MobiDB-lite"/>
    </source>
</evidence>
<dbReference type="GO" id="GO:0005737">
    <property type="term" value="C:cytoplasm"/>
    <property type="evidence" value="ECO:0007669"/>
    <property type="project" value="TreeGrafter"/>
</dbReference>
<dbReference type="AlphaFoldDB" id="A0A4Z0A6P8"/>
<evidence type="ECO:0000256" key="2">
    <source>
        <dbReference type="ARBA" id="ARBA00022840"/>
    </source>
</evidence>
<reference evidence="6 7" key="1">
    <citation type="submission" date="2019-02" db="EMBL/GenBank/DDBJ databases">
        <title>Genome sequencing of the rare red list fungi Hericium alpestre (H. flagellum).</title>
        <authorList>
            <person name="Buettner E."/>
            <person name="Kellner H."/>
        </authorList>
    </citation>
    <scope>NUCLEOTIDE SEQUENCE [LARGE SCALE GENOMIC DNA]</scope>
    <source>
        <strain evidence="6 7">DSM 108284</strain>
    </source>
</reference>
<dbReference type="PROSITE" id="PS50011">
    <property type="entry name" value="PROTEIN_KINASE_DOM"/>
    <property type="match status" value="1"/>
</dbReference>
<accession>A0A4Z0A6P8</accession>
<feature type="compositionally biased region" description="Low complexity" evidence="4">
    <location>
        <begin position="138"/>
        <end position="154"/>
    </location>
</feature>
<dbReference type="PROSITE" id="PS00107">
    <property type="entry name" value="PROTEIN_KINASE_ATP"/>
    <property type="match status" value="1"/>
</dbReference>
<dbReference type="EMBL" id="SFCI01000149">
    <property type="protein sequence ID" value="TFY82033.1"/>
    <property type="molecule type" value="Genomic_DNA"/>
</dbReference>
<feature type="compositionally biased region" description="Low complexity" evidence="4">
    <location>
        <begin position="164"/>
        <end position="188"/>
    </location>
</feature>
<dbReference type="GO" id="GO:0004674">
    <property type="term" value="F:protein serine/threonine kinase activity"/>
    <property type="evidence" value="ECO:0007669"/>
    <property type="project" value="TreeGrafter"/>
</dbReference>
<keyword evidence="1 3" id="KW-0547">Nucleotide-binding</keyword>
<evidence type="ECO:0000313" key="6">
    <source>
        <dbReference type="EMBL" id="TFY82033.1"/>
    </source>
</evidence>
<feature type="compositionally biased region" description="Low complexity" evidence="4">
    <location>
        <begin position="552"/>
        <end position="565"/>
    </location>
</feature>
<dbReference type="STRING" id="135208.A0A4Z0A6P8"/>
<dbReference type="Gene3D" id="1.10.510.10">
    <property type="entry name" value="Transferase(Phosphotransferase) domain 1"/>
    <property type="match status" value="2"/>
</dbReference>
<dbReference type="InterPro" id="IPR000719">
    <property type="entry name" value="Prot_kinase_dom"/>
</dbReference>
<dbReference type="Pfam" id="PF00069">
    <property type="entry name" value="Pkinase"/>
    <property type="match status" value="1"/>
</dbReference>
<feature type="compositionally biased region" description="Low complexity" evidence="4">
    <location>
        <begin position="69"/>
        <end position="81"/>
    </location>
</feature>
<dbReference type="PANTHER" id="PTHR24346">
    <property type="entry name" value="MAP/MICROTUBULE AFFINITY-REGULATING KINASE"/>
    <property type="match status" value="1"/>
</dbReference>
<dbReference type="GO" id="GO:0005524">
    <property type="term" value="F:ATP binding"/>
    <property type="evidence" value="ECO:0007669"/>
    <property type="project" value="UniProtKB-UniRule"/>
</dbReference>
<keyword evidence="2 3" id="KW-0067">ATP-binding</keyword>
<name>A0A4Z0A6P8_9AGAM</name>
<keyword evidence="7" id="KW-1185">Reference proteome</keyword>
<feature type="binding site" evidence="3">
    <location>
        <position position="337"/>
    </location>
    <ligand>
        <name>ATP</name>
        <dbReference type="ChEBI" id="CHEBI:30616"/>
    </ligand>
</feature>
<dbReference type="GO" id="GO:0000226">
    <property type="term" value="P:microtubule cytoskeleton organization"/>
    <property type="evidence" value="ECO:0007669"/>
    <property type="project" value="TreeGrafter"/>
</dbReference>
<dbReference type="InterPro" id="IPR017441">
    <property type="entry name" value="Protein_kinase_ATP_BS"/>
</dbReference>
<comment type="caution">
    <text evidence="6">The sequence shown here is derived from an EMBL/GenBank/DDBJ whole genome shotgun (WGS) entry which is preliminary data.</text>
</comment>
<evidence type="ECO:0000256" key="3">
    <source>
        <dbReference type="PROSITE-ProRule" id="PRU10141"/>
    </source>
</evidence>